<dbReference type="RefSeq" id="WP_190014599.1">
    <property type="nucleotide sequence ID" value="NZ_FQZV01000052.1"/>
</dbReference>
<evidence type="ECO:0000313" key="1">
    <source>
        <dbReference type="EMBL" id="SHJ90584.1"/>
    </source>
</evidence>
<protein>
    <submittedName>
        <fullName evidence="1">Uncharacterized protein</fullName>
    </submittedName>
</protein>
<proteinExistence type="predicted"/>
<gene>
    <name evidence="1" type="ORF">SAMN02745975_03191</name>
</gene>
<name>A0A1M6N4G1_9FIRM</name>
<dbReference type="EMBL" id="FQZV01000052">
    <property type="protein sequence ID" value="SHJ90584.1"/>
    <property type="molecule type" value="Genomic_DNA"/>
</dbReference>
<evidence type="ECO:0000313" key="2">
    <source>
        <dbReference type="Proteomes" id="UP000184536"/>
    </source>
</evidence>
<accession>A0A1M6N4G1</accession>
<sequence>MSAFLGPIHHWLFNKIKLHEALEKSLLSHYKSMYGDEISRIQEKAEAQYGSPMEEKPLDQMIDTGNIHGWLQSRISAAETRQAAILTNIFQLHGQEAIEVALEEYKQQGKVSGNDGRNKSQADSAPAIYKALNNYLLDGMPCDNVNNITIADPDLLQWKTAQCLHRGYWEAVGADIDVFYQLRTAWIKAFVENANEKYGYTVSKETSNGRQIFIHEIKIQ</sequence>
<keyword evidence="2" id="KW-1185">Reference proteome</keyword>
<organism evidence="1 2">
    <name type="scientific">Geosporobacter subterraneus DSM 17957</name>
    <dbReference type="NCBI Taxonomy" id="1121919"/>
    <lineage>
        <taxon>Bacteria</taxon>
        <taxon>Bacillati</taxon>
        <taxon>Bacillota</taxon>
        <taxon>Clostridia</taxon>
        <taxon>Peptostreptococcales</taxon>
        <taxon>Thermotaleaceae</taxon>
        <taxon>Geosporobacter</taxon>
    </lineage>
</organism>
<reference evidence="2" key="1">
    <citation type="submission" date="2016-11" db="EMBL/GenBank/DDBJ databases">
        <authorList>
            <person name="Varghese N."/>
            <person name="Submissions S."/>
        </authorList>
    </citation>
    <scope>NUCLEOTIDE SEQUENCE [LARGE SCALE GENOMIC DNA]</scope>
    <source>
        <strain evidence="2">DSM 17957</strain>
    </source>
</reference>
<dbReference type="Proteomes" id="UP000184536">
    <property type="component" value="Unassembled WGS sequence"/>
</dbReference>
<dbReference type="STRING" id="1121919.SAMN02745975_03191"/>
<dbReference type="AlphaFoldDB" id="A0A1M6N4G1"/>